<reference evidence="2" key="1">
    <citation type="submission" date="2024-06" db="EMBL/GenBank/DDBJ databases">
        <authorList>
            <person name="Liu X."/>
            <person name="Lenzi L."/>
            <person name="Haldenby T S."/>
            <person name="Uol C."/>
        </authorList>
    </citation>
    <scope>NUCLEOTIDE SEQUENCE</scope>
</reference>
<evidence type="ECO:0000259" key="1">
    <source>
        <dbReference type="Pfam" id="PF23055"/>
    </source>
</evidence>
<dbReference type="InterPro" id="IPR055469">
    <property type="entry name" value="DUF7041"/>
</dbReference>
<dbReference type="PANTHER" id="PTHR33327">
    <property type="entry name" value="ENDONUCLEASE"/>
    <property type="match status" value="1"/>
</dbReference>
<gene>
    <name evidence="2" type="ORF">CDAUBV1_LOCUS1322</name>
</gene>
<sequence>MASSEQTTLNQMTSLNLPSLWRSHVKAWFTQAEAFFDLRKITQDSTKINYVILSLSSDLINDVYDILANKYQVYDELKAALIKRFTRSEQERITQLLSAETLGDRTPSQLLRRMQALITDNSIDTSLFRQIFLQKLPSHVREILASISDETSLADLANIADKILVVKQQDPPALPTNMLTVPSTSNLQQQINLISARLDQLAKYPPHAPPRRRRRSRSKTSMLSRCWYHTRFGSKARKCVPPCDFHASGNVKANP</sequence>
<accession>A0AAV2T0J3</accession>
<protein>
    <recommendedName>
        <fullName evidence="1">DUF7041 domain-containing protein</fullName>
    </recommendedName>
</protein>
<dbReference type="Pfam" id="PF23055">
    <property type="entry name" value="DUF7041"/>
    <property type="match status" value="1"/>
</dbReference>
<dbReference type="AlphaFoldDB" id="A0AAV2T0J3"/>
<name>A0AAV2T0J3_CALDB</name>
<dbReference type="Proteomes" id="UP001497525">
    <property type="component" value="Unassembled WGS sequence"/>
</dbReference>
<dbReference type="PANTHER" id="PTHR33327:SF3">
    <property type="entry name" value="RNA-DIRECTED DNA POLYMERASE"/>
    <property type="match status" value="1"/>
</dbReference>
<feature type="domain" description="DUF7041" evidence="1">
    <location>
        <begin position="17"/>
        <end position="97"/>
    </location>
</feature>
<comment type="caution">
    <text evidence="2">The sequence shown here is derived from an EMBL/GenBank/DDBJ whole genome shotgun (WGS) entry which is preliminary data.</text>
</comment>
<organism evidence="2 3">
    <name type="scientific">Calicophoron daubneyi</name>
    <name type="common">Rumen fluke</name>
    <name type="synonym">Paramphistomum daubneyi</name>
    <dbReference type="NCBI Taxonomy" id="300641"/>
    <lineage>
        <taxon>Eukaryota</taxon>
        <taxon>Metazoa</taxon>
        <taxon>Spiralia</taxon>
        <taxon>Lophotrochozoa</taxon>
        <taxon>Platyhelminthes</taxon>
        <taxon>Trematoda</taxon>
        <taxon>Digenea</taxon>
        <taxon>Plagiorchiida</taxon>
        <taxon>Pronocephalata</taxon>
        <taxon>Paramphistomoidea</taxon>
        <taxon>Paramphistomidae</taxon>
        <taxon>Calicophoron</taxon>
    </lineage>
</organism>
<evidence type="ECO:0000313" key="3">
    <source>
        <dbReference type="Proteomes" id="UP001497525"/>
    </source>
</evidence>
<proteinExistence type="predicted"/>
<dbReference type="EMBL" id="CAXLJL010000054">
    <property type="protein sequence ID" value="CAL5129888.1"/>
    <property type="molecule type" value="Genomic_DNA"/>
</dbReference>
<evidence type="ECO:0000313" key="2">
    <source>
        <dbReference type="EMBL" id="CAL5129888.1"/>
    </source>
</evidence>